<evidence type="ECO:0000256" key="4">
    <source>
        <dbReference type="RuleBase" id="RU003719"/>
    </source>
</evidence>
<comment type="similarity">
    <text evidence="1 4">Belongs to the D-isomer specific 2-hydroxyacid dehydrogenase family.</text>
</comment>
<dbReference type="RefSeq" id="WP_178200041.1">
    <property type="nucleotide sequence ID" value="NZ_DBEZTG010000149.1"/>
</dbReference>
<dbReference type="PANTHER" id="PTHR43333">
    <property type="entry name" value="2-HACID_DH_C DOMAIN-CONTAINING PROTEIN"/>
    <property type="match status" value="1"/>
</dbReference>
<evidence type="ECO:0000259" key="6">
    <source>
        <dbReference type="Pfam" id="PF02826"/>
    </source>
</evidence>
<sequence length="323" mass="36921">MLRILVMVSLNEDEKMRLESYLFAHYMYAETPSKEQLVNADIIIGNPGKEQLKQCRRLKWVQLMSAGSDAYYDDPMFETVYLTNASGTYGLSVSEHMIGALLFQFRRFKSCQAHQQQRIWENSGEVRSIDGCNVLILGLGDIGSSFAKRMHTMGAYTIGIRRHHQEKRPAYIEEQYGIEALADVLPRCDVVALCLPKHESTHHIINADMLERMKTDAVLINVGRGSAVDTEALIKALKQKTIGGACLDVFEQEPLPQTHPLWDLDNVFLTSHCAGIWNARATRNRFLCLVKENLERFMKGKPLLNMVDRQSGYRQFDEDLMFR</sequence>
<dbReference type="Gene3D" id="3.40.50.720">
    <property type="entry name" value="NAD(P)-binding Rossmann-like Domain"/>
    <property type="match status" value="2"/>
</dbReference>
<dbReference type="SUPFAM" id="SSF51735">
    <property type="entry name" value="NAD(P)-binding Rossmann-fold domains"/>
    <property type="match status" value="1"/>
</dbReference>
<dbReference type="EMBL" id="JANGCH010000009">
    <property type="protein sequence ID" value="MCQ5122094.1"/>
    <property type="molecule type" value="Genomic_DNA"/>
</dbReference>
<dbReference type="SUPFAM" id="SSF52283">
    <property type="entry name" value="Formate/glycerate dehydrogenase catalytic domain-like"/>
    <property type="match status" value="1"/>
</dbReference>
<dbReference type="PANTHER" id="PTHR43333:SF1">
    <property type="entry name" value="D-ISOMER SPECIFIC 2-HYDROXYACID DEHYDROGENASE NAD-BINDING DOMAIN-CONTAINING PROTEIN"/>
    <property type="match status" value="1"/>
</dbReference>
<keyword evidence="2 4" id="KW-0560">Oxidoreductase</keyword>
<protein>
    <submittedName>
        <fullName evidence="7">D-2-hydroxyacid dehydrogenase</fullName>
    </submittedName>
</protein>
<name>A0ABT1SLJ8_9FIRM</name>
<evidence type="ECO:0000313" key="8">
    <source>
        <dbReference type="Proteomes" id="UP001524435"/>
    </source>
</evidence>
<comment type="caution">
    <text evidence="7">The sequence shown here is derived from an EMBL/GenBank/DDBJ whole genome shotgun (WGS) entry which is preliminary data.</text>
</comment>
<dbReference type="Pfam" id="PF02826">
    <property type="entry name" value="2-Hacid_dh_C"/>
    <property type="match status" value="1"/>
</dbReference>
<proteinExistence type="inferred from homology"/>
<evidence type="ECO:0000256" key="3">
    <source>
        <dbReference type="ARBA" id="ARBA00023027"/>
    </source>
</evidence>
<feature type="domain" description="D-isomer specific 2-hydroxyacid dehydrogenase catalytic" evidence="5">
    <location>
        <begin position="6"/>
        <end position="307"/>
    </location>
</feature>
<evidence type="ECO:0000256" key="2">
    <source>
        <dbReference type="ARBA" id="ARBA00023002"/>
    </source>
</evidence>
<keyword evidence="3" id="KW-0520">NAD</keyword>
<evidence type="ECO:0000313" key="7">
    <source>
        <dbReference type="EMBL" id="MCQ5122094.1"/>
    </source>
</evidence>
<organism evidence="7 8">
    <name type="scientific">Massilicoli timonensis</name>
    <dbReference type="NCBI Taxonomy" id="2015901"/>
    <lineage>
        <taxon>Bacteria</taxon>
        <taxon>Bacillati</taxon>
        <taxon>Bacillota</taxon>
        <taxon>Erysipelotrichia</taxon>
        <taxon>Erysipelotrichales</taxon>
        <taxon>Erysipelotrichaceae</taxon>
        <taxon>Massilicoli</taxon>
    </lineage>
</organism>
<dbReference type="CDD" id="cd05300">
    <property type="entry name" value="2-Hacid_dh_1"/>
    <property type="match status" value="1"/>
</dbReference>
<keyword evidence="8" id="KW-1185">Reference proteome</keyword>
<dbReference type="Pfam" id="PF00389">
    <property type="entry name" value="2-Hacid_dh"/>
    <property type="match status" value="1"/>
</dbReference>
<evidence type="ECO:0000256" key="1">
    <source>
        <dbReference type="ARBA" id="ARBA00005854"/>
    </source>
</evidence>
<dbReference type="InterPro" id="IPR036291">
    <property type="entry name" value="NAD(P)-bd_dom_sf"/>
</dbReference>
<dbReference type="InterPro" id="IPR006140">
    <property type="entry name" value="D-isomer_DH_NAD-bd"/>
</dbReference>
<feature type="domain" description="D-isomer specific 2-hydroxyacid dehydrogenase NAD-binding" evidence="6">
    <location>
        <begin position="99"/>
        <end position="274"/>
    </location>
</feature>
<dbReference type="Proteomes" id="UP001524435">
    <property type="component" value="Unassembled WGS sequence"/>
</dbReference>
<reference evidence="7 8" key="1">
    <citation type="submission" date="2022-06" db="EMBL/GenBank/DDBJ databases">
        <title>Isolation of gut microbiota from human fecal samples.</title>
        <authorList>
            <person name="Pamer E.G."/>
            <person name="Barat B."/>
            <person name="Waligurski E."/>
            <person name="Medina S."/>
            <person name="Paddock L."/>
            <person name="Mostad J."/>
        </authorList>
    </citation>
    <scope>NUCLEOTIDE SEQUENCE [LARGE SCALE GENOMIC DNA]</scope>
    <source>
        <strain evidence="7 8">DFI.6.1</strain>
    </source>
</reference>
<accession>A0ABT1SLJ8</accession>
<evidence type="ECO:0000259" key="5">
    <source>
        <dbReference type="Pfam" id="PF00389"/>
    </source>
</evidence>
<gene>
    <name evidence="7" type="ORF">NE663_07465</name>
</gene>
<dbReference type="InterPro" id="IPR006139">
    <property type="entry name" value="D-isomer_2_OHA_DH_cat_dom"/>
</dbReference>